<keyword evidence="5" id="KW-1185">Reference proteome</keyword>
<feature type="domain" description="Autophagy-related protein 16" evidence="3">
    <location>
        <begin position="9"/>
        <end position="185"/>
    </location>
</feature>
<dbReference type="Proteomes" id="UP000799439">
    <property type="component" value="Unassembled WGS sequence"/>
</dbReference>
<dbReference type="Pfam" id="PF08614">
    <property type="entry name" value="ATG16"/>
    <property type="match status" value="1"/>
</dbReference>
<reference evidence="4" key="1">
    <citation type="journal article" date="2020" name="Stud. Mycol.">
        <title>101 Dothideomycetes genomes: a test case for predicting lifestyles and emergence of pathogens.</title>
        <authorList>
            <person name="Haridas S."/>
            <person name="Albert R."/>
            <person name="Binder M."/>
            <person name="Bloem J."/>
            <person name="Labutti K."/>
            <person name="Salamov A."/>
            <person name="Andreopoulos B."/>
            <person name="Baker S."/>
            <person name="Barry K."/>
            <person name="Bills G."/>
            <person name="Bluhm B."/>
            <person name="Cannon C."/>
            <person name="Castanera R."/>
            <person name="Culley D."/>
            <person name="Daum C."/>
            <person name="Ezra D."/>
            <person name="Gonzalez J."/>
            <person name="Henrissat B."/>
            <person name="Kuo A."/>
            <person name="Liang C."/>
            <person name="Lipzen A."/>
            <person name="Lutzoni F."/>
            <person name="Magnuson J."/>
            <person name="Mondo S."/>
            <person name="Nolan M."/>
            <person name="Ohm R."/>
            <person name="Pangilinan J."/>
            <person name="Park H.-J."/>
            <person name="Ramirez L."/>
            <person name="Alfaro M."/>
            <person name="Sun H."/>
            <person name="Tritt A."/>
            <person name="Yoshinaga Y."/>
            <person name="Zwiers L.-H."/>
            <person name="Turgeon B."/>
            <person name="Goodwin S."/>
            <person name="Spatafora J."/>
            <person name="Crous P."/>
            <person name="Grigoriev I."/>
        </authorList>
    </citation>
    <scope>NUCLEOTIDE SEQUENCE</scope>
    <source>
        <strain evidence="4">CBS 260.36</strain>
    </source>
</reference>
<evidence type="ECO:0000256" key="2">
    <source>
        <dbReference type="SAM" id="MobiDB-lite"/>
    </source>
</evidence>
<feature type="region of interest" description="Disordered" evidence="2">
    <location>
        <begin position="40"/>
        <end position="65"/>
    </location>
</feature>
<dbReference type="EMBL" id="ML996081">
    <property type="protein sequence ID" value="KAF2156709.1"/>
    <property type="molecule type" value="Genomic_DNA"/>
</dbReference>
<evidence type="ECO:0000313" key="5">
    <source>
        <dbReference type="Proteomes" id="UP000799439"/>
    </source>
</evidence>
<comment type="caution">
    <text evidence="4">The sequence shown here is derived from an EMBL/GenBank/DDBJ whole genome shotgun (WGS) entry which is preliminary data.</text>
</comment>
<dbReference type="OrthoDB" id="8949486at2759"/>
<sequence length="196" mass="21504">MAADWIAKYSSNLDIRDRREAVHKRYIDAYTHLADRLATAPSVPSTTTSTAPKNRPTSPQAIPDDSLRSALATANTARATLSVSLSTAQSQIAALETSLATSTSRITHLEHQIAQLTTHKRDRDHELREKSKLLEAVQDEVVGLTLERNLAEEKVGVLEGEGRRLRGENEELVRRWVERVGVEAEMAGISGGGREG</sequence>
<feature type="compositionally biased region" description="Low complexity" evidence="2">
    <location>
        <begin position="40"/>
        <end position="52"/>
    </location>
</feature>
<organism evidence="4 5">
    <name type="scientific">Myriangium duriaei CBS 260.36</name>
    <dbReference type="NCBI Taxonomy" id="1168546"/>
    <lineage>
        <taxon>Eukaryota</taxon>
        <taxon>Fungi</taxon>
        <taxon>Dikarya</taxon>
        <taxon>Ascomycota</taxon>
        <taxon>Pezizomycotina</taxon>
        <taxon>Dothideomycetes</taxon>
        <taxon>Dothideomycetidae</taxon>
        <taxon>Myriangiales</taxon>
        <taxon>Myriangiaceae</taxon>
        <taxon>Myriangium</taxon>
    </lineage>
</organism>
<dbReference type="AlphaFoldDB" id="A0A9P4JD77"/>
<evidence type="ECO:0000259" key="3">
    <source>
        <dbReference type="Pfam" id="PF08614"/>
    </source>
</evidence>
<dbReference type="Gene3D" id="1.20.5.170">
    <property type="match status" value="1"/>
</dbReference>
<accession>A0A9P4JD77</accession>
<evidence type="ECO:0000313" key="4">
    <source>
        <dbReference type="EMBL" id="KAF2156709.1"/>
    </source>
</evidence>
<protein>
    <submittedName>
        <fullName evidence="4">Autophagy protein 16</fullName>
    </submittedName>
</protein>
<evidence type="ECO:0000256" key="1">
    <source>
        <dbReference type="ARBA" id="ARBA00005331"/>
    </source>
</evidence>
<gene>
    <name evidence="4" type="ORF">K461DRAFT_316921</name>
</gene>
<dbReference type="InterPro" id="IPR013923">
    <property type="entry name" value="Autophagy-rel_prot_16_dom"/>
</dbReference>
<dbReference type="SUPFAM" id="SSF90257">
    <property type="entry name" value="Myosin rod fragments"/>
    <property type="match status" value="1"/>
</dbReference>
<proteinExistence type="inferred from homology"/>
<comment type="similarity">
    <text evidence="1">Belongs to the ATG16 family.</text>
</comment>
<name>A0A9P4JD77_9PEZI</name>
<dbReference type="CDD" id="cd22887">
    <property type="entry name" value="Atg16_CCD"/>
    <property type="match status" value="1"/>
</dbReference>